<evidence type="ECO:0000256" key="8">
    <source>
        <dbReference type="ARBA" id="ARBA00022723"/>
    </source>
</evidence>
<comment type="catalytic activity">
    <reaction evidence="1 10 11">
        <text>D-ribulose 5-phosphate = D-xylulose 5-phosphate</text>
        <dbReference type="Rhea" id="RHEA:13677"/>
        <dbReference type="ChEBI" id="CHEBI:57737"/>
        <dbReference type="ChEBI" id="CHEBI:58121"/>
        <dbReference type="EC" id="5.1.3.1"/>
    </reaction>
</comment>
<dbReference type="InterPro" id="IPR011060">
    <property type="entry name" value="RibuloseP-bd_barrel"/>
</dbReference>
<evidence type="ECO:0000256" key="13">
    <source>
        <dbReference type="PIRSR" id="PIRSR001461-2"/>
    </source>
</evidence>
<accession>A0A3A8KBS3</accession>
<feature type="binding site" evidence="10 13">
    <location>
        <position position="37"/>
    </location>
    <ligand>
        <name>a divalent metal cation</name>
        <dbReference type="ChEBI" id="CHEBI:60240"/>
    </ligand>
</feature>
<dbReference type="GO" id="GO:0004750">
    <property type="term" value="F:D-ribulose-phosphate 3-epimerase activity"/>
    <property type="evidence" value="ECO:0007669"/>
    <property type="project" value="UniProtKB-UniRule"/>
</dbReference>
<protein>
    <recommendedName>
        <fullName evidence="7 10">Ribulose-phosphate 3-epimerase</fullName>
        <ecNumber evidence="7 10">5.1.3.1</ecNumber>
    </recommendedName>
</protein>
<feature type="binding site" evidence="10 14">
    <location>
        <begin position="199"/>
        <end position="200"/>
    </location>
    <ligand>
        <name>substrate</name>
    </ligand>
</feature>
<comment type="cofactor">
    <cofactor evidence="3">
        <name>Co(2+)</name>
        <dbReference type="ChEBI" id="CHEBI:48828"/>
    </cofactor>
</comment>
<name>A0A3A8KBS3_9BACT</name>
<evidence type="ECO:0000256" key="10">
    <source>
        <dbReference type="HAMAP-Rule" id="MF_02227"/>
    </source>
</evidence>
<feature type="binding site" evidence="10 14">
    <location>
        <begin position="144"/>
        <end position="147"/>
    </location>
    <ligand>
        <name>substrate</name>
    </ligand>
</feature>
<dbReference type="GO" id="GO:0006098">
    <property type="term" value="P:pentose-phosphate shunt"/>
    <property type="evidence" value="ECO:0007669"/>
    <property type="project" value="UniProtKB-UniRule"/>
</dbReference>
<dbReference type="NCBIfam" id="NF004076">
    <property type="entry name" value="PRK05581.1-4"/>
    <property type="match status" value="1"/>
</dbReference>
<dbReference type="PROSITE" id="PS01086">
    <property type="entry name" value="RIBUL_P_3_EPIMER_2"/>
    <property type="match status" value="1"/>
</dbReference>
<keyword evidence="8 10" id="KW-0479">Metal-binding</keyword>
<dbReference type="EC" id="5.1.3.1" evidence="7 10"/>
<comment type="cofactor">
    <cofactor evidence="2">
        <name>Mn(2+)</name>
        <dbReference type="ChEBI" id="CHEBI:29035"/>
    </cofactor>
</comment>
<dbReference type="Proteomes" id="UP000268313">
    <property type="component" value="Unassembled WGS sequence"/>
</dbReference>
<reference evidence="16" key="1">
    <citation type="submission" date="2018-09" db="EMBL/GenBank/DDBJ databases">
        <authorList>
            <person name="Livingstone P.G."/>
            <person name="Whitworth D.E."/>
        </authorList>
    </citation>
    <scope>NUCLEOTIDE SEQUENCE [LARGE SCALE GENOMIC DNA]</scope>
    <source>
        <strain evidence="16">CA043D</strain>
    </source>
</reference>
<dbReference type="GO" id="GO:0046872">
    <property type="term" value="F:metal ion binding"/>
    <property type="evidence" value="ECO:0007669"/>
    <property type="project" value="UniProtKB-UniRule"/>
</dbReference>
<keyword evidence="13" id="KW-0464">Manganese</keyword>
<comment type="cofactor">
    <cofactor evidence="4">
        <name>Zn(2+)</name>
        <dbReference type="ChEBI" id="CHEBI:29105"/>
    </cofactor>
</comment>
<evidence type="ECO:0000256" key="12">
    <source>
        <dbReference type="PIRSR" id="PIRSR001461-1"/>
    </source>
</evidence>
<dbReference type="SUPFAM" id="SSF51366">
    <property type="entry name" value="Ribulose-phoshate binding barrel"/>
    <property type="match status" value="1"/>
</dbReference>
<feature type="binding site" evidence="10">
    <location>
        <begin position="177"/>
        <end position="179"/>
    </location>
    <ligand>
        <name>substrate</name>
    </ligand>
</feature>
<evidence type="ECO:0000256" key="4">
    <source>
        <dbReference type="ARBA" id="ARBA00001947"/>
    </source>
</evidence>
<proteinExistence type="inferred from homology"/>
<comment type="caution">
    <text evidence="15">The sequence shown here is derived from an EMBL/GenBank/DDBJ whole genome shotgun (WGS) entry which is preliminary data.</text>
</comment>
<keyword evidence="9 10" id="KW-0413">Isomerase</keyword>
<dbReference type="HAMAP" id="MF_02227">
    <property type="entry name" value="RPE"/>
    <property type="match status" value="1"/>
</dbReference>
<sequence>MTRPVRISPSLLSSDFSRLAEEVRAIEAAGADWIHVDVMDGRFVPNITLGPVIVEAIKRVATKPLDVHLMIVEPEKYVDAFVKAGANVLTVHQEASPHLHRTLQHIRHAGAKPAVVLNPGTPLVAIEEVLGDVDMVLLMSVNPGFGGQSFIESTVDKVRRLRAMLDARGLDVDIEVDGGINAQTAKRVVDAGATVLVAGSYVFGAKDYAQAIRSLRPE</sequence>
<evidence type="ECO:0000256" key="6">
    <source>
        <dbReference type="ARBA" id="ARBA00009541"/>
    </source>
</evidence>
<comment type="cofactor">
    <cofactor evidence="5">
        <name>Fe(2+)</name>
        <dbReference type="ChEBI" id="CHEBI:29033"/>
    </cofactor>
</comment>
<comment type="pathway">
    <text evidence="10">Carbohydrate degradation.</text>
</comment>
<dbReference type="Gene3D" id="3.20.20.70">
    <property type="entry name" value="Aldolase class I"/>
    <property type="match status" value="1"/>
</dbReference>
<feature type="binding site" evidence="14">
    <location>
        <position position="179"/>
    </location>
    <ligand>
        <name>substrate</name>
    </ligand>
</feature>
<dbReference type="GO" id="GO:0005737">
    <property type="term" value="C:cytoplasm"/>
    <property type="evidence" value="ECO:0007669"/>
    <property type="project" value="UniProtKB-ARBA"/>
</dbReference>
<organism evidence="15 16">
    <name type="scientific">Corallococcus carmarthensis</name>
    <dbReference type="NCBI Taxonomy" id="2316728"/>
    <lineage>
        <taxon>Bacteria</taxon>
        <taxon>Pseudomonadati</taxon>
        <taxon>Myxococcota</taxon>
        <taxon>Myxococcia</taxon>
        <taxon>Myxococcales</taxon>
        <taxon>Cystobacterineae</taxon>
        <taxon>Myxococcaceae</taxon>
        <taxon>Corallococcus</taxon>
    </lineage>
</organism>
<dbReference type="PROSITE" id="PS01085">
    <property type="entry name" value="RIBUL_P_3_EPIMER_1"/>
    <property type="match status" value="1"/>
</dbReference>
<comment type="similarity">
    <text evidence="6 10 11">Belongs to the ribulose-phosphate 3-epimerase family.</text>
</comment>
<evidence type="ECO:0000256" key="2">
    <source>
        <dbReference type="ARBA" id="ARBA00001936"/>
    </source>
</evidence>
<dbReference type="CDD" id="cd00429">
    <property type="entry name" value="RPE"/>
    <property type="match status" value="1"/>
</dbReference>
<gene>
    <name evidence="10" type="primary">rpe</name>
    <name evidence="15" type="ORF">D7X32_10100</name>
</gene>
<dbReference type="PIRSF" id="PIRSF001461">
    <property type="entry name" value="RPE"/>
    <property type="match status" value="1"/>
</dbReference>
<feature type="binding site" evidence="10 13">
    <location>
        <position position="177"/>
    </location>
    <ligand>
        <name>a divalent metal cation</name>
        <dbReference type="ChEBI" id="CHEBI:60240"/>
    </ligand>
</feature>
<evidence type="ECO:0000256" key="14">
    <source>
        <dbReference type="PIRSR" id="PIRSR001461-3"/>
    </source>
</evidence>
<keyword evidence="16" id="KW-1185">Reference proteome</keyword>
<dbReference type="FunFam" id="3.20.20.70:FF:000004">
    <property type="entry name" value="Ribulose-phosphate 3-epimerase"/>
    <property type="match status" value="1"/>
</dbReference>
<dbReference type="AlphaFoldDB" id="A0A3A8KBS3"/>
<evidence type="ECO:0000256" key="7">
    <source>
        <dbReference type="ARBA" id="ARBA00013188"/>
    </source>
</evidence>
<keyword evidence="13" id="KW-0170">Cobalt</keyword>
<comment type="cofactor">
    <cofactor evidence="10 13">
        <name>a divalent metal cation</name>
        <dbReference type="ChEBI" id="CHEBI:60240"/>
    </cofactor>
    <text evidence="10 13">Binds 1 divalent metal cation per subunit.</text>
</comment>
<evidence type="ECO:0000256" key="9">
    <source>
        <dbReference type="ARBA" id="ARBA00023235"/>
    </source>
</evidence>
<dbReference type="GO" id="GO:0019323">
    <property type="term" value="P:pentose catabolic process"/>
    <property type="evidence" value="ECO:0007669"/>
    <property type="project" value="UniProtKB-UniRule"/>
</dbReference>
<dbReference type="EMBL" id="RAWE01000026">
    <property type="protein sequence ID" value="RKH04649.1"/>
    <property type="molecule type" value="Genomic_DNA"/>
</dbReference>
<feature type="binding site" evidence="10 13">
    <location>
        <position position="68"/>
    </location>
    <ligand>
        <name>a divalent metal cation</name>
        <dbReference type="ChEBI" id="CHEBI:60240"/>
    </ligand>
</feature>
<feature type="binding site" evidence="10 14">
    <location>
        <position position="10"/>
    </location>
    <ligand>
        <name>substrate</name>
    </ligand>
</feature>
<keyword evidence="13" id="KW-0862">Zinc</keyword>
<evidence type="ECO:0000256" key="11">
    <source>
        <dbReference type="PIRNR" id="PIRNR001461"/>
    </source>
</evidence>
<dbReference type="NCBIfam" id="TIGR01163">
    <property type="entry name" value="rpe"/>
    <property type="match status" value="1"/>
</dbReference>
<dbReference type="PANTHER" id="PTHR11749">
    <property type="entry name" value="RIBULOSE-5-PHOSPHATE-3-EPIMERASE"/>
    <property type="match status" value="1"/>
</dbReference>
<evidence type="ECO:0000313" key="15">
    <source>
        <dbReference type="EMBL" id="RKH04649.1"/>
    </source>
</evidence>
<dbReference type="InterPro" id="IPR013785">
    <property type="entry name" value="Aldolase_TIM"/>
</dbReference>
<evidence type="ECO:0000256" key="3">
    <source>
        <dbReference type="ARBA" id="ARBA00001941"/>
    </source>
</evidence>
<evidence type="ECO:0000256" key="1">
    <source>
        <dbReference type="ARBA" id="ARBA00001782"/>
    </source>
</evidence>
<dbReference type="InterPro" id="IPR000056">
    <property type="entry name" value="Ribul_P_3_epim-like"/>
</dbReference>
<feature type="binding site" evidence="10 13">
    <location>
        <position position="35"/>
    </location>
    <ligand>
        <name>a divalent metal cation</name>
        <dbReference type="ChEBI" id="CHEBI:60240"/>
    </ligand>
</feature>
<evidence type="ECO:0000256" key="5">
    <source>
        <dbReference type="ARBA" id="ARBA00001954"/>
    </source>
</evidence>
<feature type="active site" description="Proton acceptor" evidence="10 12">
    <location>
        <position position="37"/>
    </location>
</feature>
<dbReference type="RefSeq" id="WP_120602313.1">
    <property type="nucleotide sequence ID" value="NZ_JABFJX010000129.1"/>
</dbReference>
<feature type="binding site" evidence="10 14">
    <location>
        <position position="68"/>
    </location>
    <ligand>
        <name>substrate</name>
    </ligand>
</feature>
<comment type="function">
    <text evidence="10">Catalyzes the reversible epimerization of D-ribulose 5-phosphate to D-xylulose 5-phosphate.</text>
</comment>
<feature type="active site" description="Proton donor" evidence="10 12">
    <location>
        <position position="177"/>
    </location>
</feature>
<dbReference type="Pfam" id="PF00834">
    <property type="entry name" value="Ribul_P_3_epim"/>
    <property type="match status" value="1"/>
</dbReference>
<keyword evidence="10 11" id="KW-0119">Carbohydrate metabolism</keyword>
<evidence type="ECO:0000313" key="16">
    <source>
        <dbReference type="Proteomes" id="UP000268313"/>
    </source>
</evidence>
<dbReference type="OrthoDB" id="1645589at2"/>
<dbReference type="InterPro" id="IPR026019">
    <property type="entry name" value="Ribul_P_3_epim"/>
</dbReference>